<sequence>MPIAAASRFWGTQKEEYDALHSLVSDLLSCVDLVLILVRTDLDKTDSLDRLGKDYSPLLGNQLVLLSTNQEYTLTQGLNYLFTTASKWFHERNQQEQKSLFLLVSVEIRLNSCIPYLASVVDENTLCAGCALSQEHVQVQSIGLDWLETKLSLRQQYVGTIEPVCSVLLSAFTCPWNTCCLWNMKHLQRTGFLMIADWVRPPGMEEVAVIAVQQKLFGIAQRQVKLVYLPSQWAPCRYMQGYSVARMRCHEEKMRSKQQRTREMIQQLGSYTPRVMICVPESL</sequence>
<dbReference type="EMBL" id="BQMJ01000026">
    <property type="protein sequence ID" value="GJQ11708.1"/>
    <property type="molecule type" value="Genomic_DNA"/>
</dbReference>
<proteinExistence type="predicted"/>
<gene>
    <name evidence="1" type="ORF">GpartN1_g3499.t1</name>
</gene>
<dbReference type="Proteomes" id="UP001061958">
    <property type="component" value="Unassembled WGS sequence"/>
</dbReference>
<reference evidence="1" key="1">
    <citation type="journal article" date="2022" name="Proc. Natl. Acad. Sci. U.S.A.">
        <title>Life cycle and functional genomics of the unicellular red alga Galdieria for elucidating algal and plant evolution and industrial use.</title>
        <authorList>
            <person name="Hirooka S."/>
            <person name="Itabashi T."/>
            <person name="Ichinose T.M."/>
            <person name="Onuma R."/>
            <person name="Fujiwara T."/>
            <person name="Yamashita S."/>
            <person name="Jong L.W."/>
            <person name="Tomita R."/>
            <person name="Iwane A.H."/>
            <person name="Miyagishima S.Y."/>
        </authorList>
    </citation>
    <scope>NUCLEOTIDE SEQUENCE</scope>
    <source>
        <strain evidence="1">NBRC 102759</strain>
    </source>
</reference>
<dbReference type="AlphaFoldDB" id="A0A9C7UQB2"/>
<protein>
    <submittedName>
        <fullName evidence="1">Uncharacterized protein</fullName>
    </submittedName>
</protein>
<accession>A0A9C7UQB2</accession>
<evidence type="ECO:0000313" key="1">
    <source>
        <dbReference type="EMBL" id="GJQ11708.1"/>
    </source>
</evidence>
<organism evidence="1 2">
    <name type="scientific">Galdieria partita</name>
    <dbReference type="NCBI Taxonomy" id="83374"/>
    <lineage>
        <taxon>Eukaryota</taxon>
        <taxon>Rhodophyta</taxon>
        <taxon>Bangiophyceae</taxon>
        <taxon>Galdieriales</taxon>
        <taxon>Galdieriaceae</taxon>
        <taxon>Galdieria</taxon>
    </lineage>
</organism>
<keyword evidence="2" id="KW-1185">Reference proteome</keyword>
<dbReference type="OrthoDB" id="9973624at2759"/>
<name>A0A9C7UQB2_9RHOD</name>
<reference evidence="1" key="2">
    <citation type="submission" date="2022-01" db="EMBL/GenBank/DDBJ databases">
        <authorList>
            <person name="Hirooka S."/>
            <person name="Miyagishima S.Y."/>
        </authorList>
    </citation>
    <scope>NUCLEOTIDE SEQUENCE</scope>
    <source>
        <strain evidence="1">NBRC 102759</strain>
    </source>
</reference>
<evidence type="ECO:0000313" key="2">
    <source>
        <dbReference type="Proteomes" id="UP001061958"/>
    </source>
</evidence>
<comment type="caution">
    <text evidence="1">The sequence shown here is derived from an EMBL/GenBank/DDBJ whole genome shotgun (WGS) entry which is preliminary data.</text>
</comment>